<evidence type="ECO:0000259" key="3">
    <source>
        <dbReference type="Pfam" id="PF05699"/>
    </source>
</evidence>
<evidence type="ECO:0000256" key="2">
    <source>
        <dbReference type="SAM" id="MobiDB-lite"/>
    </source>
</evidence>
<name>A0ABR0QI92_GOSAR</name>
<feature type="coiled-coil region" evidence="1">
    <location>
        <begin position="494"/>
        <end position="524"/>
    </location>
</feature>
<evidence type="ECO:0000256" key="1">
    <source>
        <dbReference type="SAM" id="Coils"/>
    </source>
</evidence>
<dbReference type="PANTHER" id="PTHR46481">
    <property type="entry name" value="ZINC FINGER BED DOMAIN-CONTAINING PROTEIN 4"/>
    <property type="match status" value="1"/>
</dbReference>
<keyword evidence="1" id="KW-0175">Coiled coil</keyword>
<feature type="domain" description="HAT C-terminal dimerisation" evidence="3">
    <location>
        <begin position="410"/>
        <end position="492"/>
    </location>
</feature>
<keyword evidence="5" id="KW-1185">Reference proteome</keyword>
<reference evidence="4 5" key="1">
    <citation type="submission" date="2023-03" db="EMBL/GenBank/DDBJ databases">
        <title>WGS of Gossypium arboreum.</title>
        <authorList>
            <person name="Yu D."/>
        </authorList>
    </citation>
    <scope>NUCLEOTIDE SEQUENCE [LARGE SCALE GENOMIC DNA]</scope>
    <source>
        <tissue evidence="4">Leaf</tissue>
    </source>
</reference>
<dbReference type="Pfam" id="PF05699">
    <property type="entry name" value="Dimer_Tnp_hAT"/>
    <property type="match status" value="1"/>
</dbReference>
<protein>
    <recommendedName>
        <fullName evidence="3">HAT C-terminal dimerisation domain-containing protein</fullName>
    </recommendedName>
</protein>
<dbReference type="Proteomes" id="UP001358586">
    <property type="component" value="Chromosome 3"/>
</dbReference>
<dbReference type="InterPro" id="IPR008906">
    <property type="entry name" value="HATC_C_dom"/>
</dbReference>
<dbReference type="SUPFAM" id="SSF53098">
    <property type="entry name" value="Ribonuclease H-like"/>
    <property type="match status" value="1"/>
</dbReference>
<evidence type="ECO:0000313" key="5">
    <source>
        <dbReference type="Proteomes" id="UP001358586"/>
    </source>
</evidence>
<evidence type="ECO:0000313" key="4">
    <source>
        <dbReference type="EMBL" id="KAK5838744.1"/>
    </source>
</evidence>
<comment type="caution">
    <text evidence="4">The sequence shown here is derived from an EMBL/GenBank/DDBJ whole genome shotgun (WGS) entry which is preliminary data.</text>
</comment>
<dbReference type="PANTHER" id="PTHR46481:SF7">
    <property type="entry name" value="ZINC FINGER BED DOMAIN-CONTAINING PROTEIN RICESLEEPER 2-LIKE"/>
    <property type="match status" value="1"/>
</dbReference>
<feature type="compositionally biased region" description="Polar residues" evidence="2">
    <location>
        <begin position="1"/>
        <end position="35"/>
    </location>
</feature>
<dbReference type="EMBL" id="JARKNE010000003">
    <property type="protein sequence ID" value="KAK5838744.1"/>
    <property type="molecule type" value="Genomic_DNA"/>
</dbReference>
<gene>
    <name evidence="4" type="ORF">PVK06_007481</name>
</gene>
<dbReference type="InterPro" id="IPR052035">
    <property type="entry name" value="ZnF_BED_domain_contain"/>
</dbReference>
<organism evidence="4 5">
    <name type="scientific">Gossypium arboreum</name>
    <name type="common">Tree cotton</name>
    <name type="synonym">Gossypium nanking</name>
    <dbReference type="NCBI Taxonomy" id="29729"/>
    <lineage>
        <taxon>Eukaryota</taxon>
        <taxon>Viridiplantae</taxon>
        <taxon>Streptophyta</taxon>
        <taxon>Embryophyta</taxon>
        <taxon>Tracheophyta</taxon>
        <taxon>Spermatophyta</taxon>
        <taxon>Magnoliopsida</taxon>
        <taxon>eudicotyledons</taxon>
        <taxon>Gunneridae</taxon>
        <taxon>Pentapetalae</taxon>
        <taxon>rosids</taxon>
        <taxon>malvids</taxon>
        <taxon>Malvales</taxon>
        <taxon>Malvaceae</taxon>
        <taxon>Malvoideae</taxon>
        <taxon>Gossypium</taxon>
    </lineage>
</organism>
<sequence>MSIEPTSIEGSVTPPTSIDSENSGVGASSQANVTTGKRKATPQRDAYQLYLDEKVKIKQLLRGSCSRVCLTTDTWTSLQRVNYLCITAHFIDNDWKLNKKILNFCPISSHKGESIGMVIEKCLLNWGIDKLFTVTVDNASSNDVAIGYLRKKFNPRGGLVQNGKYLHMRCMAHIVNLIVVEGLKEMNKSVECVRGAVRYVRQSPARLQKFKECVAVEKIECKKMLCLDVCTRWNLTYLMLDTAQNFERAFERFEEQDTNFRAELERGEGWPSVDDWTNVRDLRDFLEHFYEVTLRIFGTSYVTSNNFFDELFEIDILLRDAQLNSNVDLNVMAIKMKENSEKASEMMQKLKESLYELFDEYKPSLHSTCSQSSVSTHVSLSEPQQKMKRRMQALYKKRELEICGEDKTSELDKYLAEANEEFVEDFDILLWWKVNSPRFPTLSKMARDVLAISVSTVASESAFSTGGRVLDQYRSSLTPKIVQALVCTQDWIRKSSSQEDIKKIEEQIQELDKIENVVDLMQKENFWREDMDTNGKY</sequence>
<proteinExistence type="predicted"/>
<dbReference type="InterPro" id="IPR012337">
    <property type="entry name" value="RNaseH-like_sf"/>
</dbReference>
<accession>A0ABR0QI92</accession>
<feature type="region of interest" description="Disordered" evidence="2">
    <location>
        <begin position="1"/>
        <end position="39"/>
    </location>
</feature>